<evidence type="ECO:0000313" key="3">
    <source>
        <dbReference type="Proteomes" id="UP000240429"/>
    </source>
</evidence>
<proteinExistence type="predicted"/>
<dbReference type="AlphaFoldDB" id="A0A2P8PVZ4"/>
<keyword evidence="3" id="KW-1185">Reference proteome</keyword>
<dbReference type="OrthoDB" id="4238512at2"/>
<gene>
    <name evidence="2" type="ORF">C6Y14_38175</name>
</gene>
<dbReference type="InterPro" id="IPR045728">
    <property type="entry name" value="DUF6082"/>
</dbReference>
<evidence type="ECO:0000256" key="1">
    <source>
        <dbReference type="SAM" id="SignalP"/>
    </source>
</evidence>
<feature type="chain" id="PRO_5038785598" evidence="1">
    <location>
        <begin position="21"/>
        <end position="178"/>
    </location>
</feature>
<feature type="signal peptide" evidence="1">
    <location>
        <begin position="1"/>
        <end position="20"/>
    </location>
</feature>
<protein>
    <submittedName>
        <fullName evidence="2">Uncharacterized protein</fullName>
    </submittedName>
</protein>
<dbReference type="Pfam" id="PF19560">
    <property type="entry name" value="DUF6082"/>
    <property type="match status" value="1"/>
</dbReference>
<organism evidence="2 3">
    <name type="scientific">Streptomyces dioscori</name>
    <dbReference type="NCBI Taxonomy" id="2109333"/>
    <lineage>
        <taxon>Bacteria</taxon>
        <taxon>Bacillati</taxon>
        <taxon>Actinomycetota</taxon>
        <taxon>Actinomycetes</taxon>
        <taxon>Kitasatosporales</taxon>
        <taxon>Streptomycetaceae</taxon>
        <taxon>Streptomyces</taxon>
        <taxon>Streptomyces aurantiacus group</taxon>
    </lineage>
</organism>
<dbReference type="Proteomes" id="UP000240429">
    <property type="component" value="Unassembled WGS sequence"/>
</dbReference>
<sequence>MYTYGIRGLGPAVTAGLAFAAGALTAFAAQRLHDENTLLAHLDRMHQEQQQHYQRIDMADKHRLQFDLLCKAVQDPDLSAVLDTYEIEVSQTQLRQYLFANALYGNILHAFRMGTVNLDEALGHMRGICQSRIFREYWEVTLHHRASLPADSQERLLSGHVDEIVTRASDENDQWWVS</sequence>
<dbReference type="EMBL" id="PYBJ01000031">
    <property type="protein sequence ID" value="PSM38170.1"/>
    <property type="molecule type" value="Genomic_DNA"/>
</dbReference>
<reference evidence="2 3" key="1">
    <citation type="submission" date="2018-03" db="EMBL/GenBank/DDBJ databases">
        <title>Streptomyces dioscori sp. nov., a novel endophytic actinobacterium isolated from bulbil of Dioscorea bulbifera L.</title>
        <authorList>
            <person name="Zhikuan W."/>
        </authorList>
    </citation>
    <scope>NUCLEOTIDE SEQUENCE [LARGE SCALE GENOMIC DNA]</scope>
    <source>
        <strain evidence="2 3">A217</strain>
    </source>
</reference>
<name>A0A2P8PVZ4_9ACTN</name>
<keyword evidence="1" id="KW-0732">Signal</keyword>
<accession>A0A2P8PVZ4</accession>
<evidence type="ECO:0000313" key="2">
    <source>
        <dbReference type="EMBL" id="PSM38170.1"/>
    </source>
</evidence>
<comment type="caution">
    <text evidence="2">The sequence shown here is derived from an EMBL/GenBank/DDBJ whole genome shotgun (WGS) entry which is preliminary data.</text>
</comment>